<evidence type="ECO:0000313" key="3">
    <source>
        <dbReference type="Proteomes" id="UP000276133"/>
    </source>
</evidence>
<organism evidence="2 3">
    <name type="scientific">Brachionus plicatilis</name>
    <name type="common">Marine rotifer</name>
    <name type="synonym">Brachionus muelleri</name>
    <dbReference type="NCBI Taxonomy" id="10195"/>
    <lineage>
        <taxon>Eukaryota</taxon>
        <taxon>Metazoa</taxon>
        <taxon>Spiralia</taxon>
        <taxon>Gnathifera</taxon>
        <taxon>Rotifera</taxon>
        <taxon>Eurotatoria</taxon>
        <taxon>Monogononta</taxon>
        <taxon>Pseudotrocha</taxon>
        <taxon>Ploima</taxon>
        <taxon>Brachionidae</taxon>
        <taxon>Brachionus</taxon>
    </lineage>
</organism>
<sequence>MHIMRVKLNRSLKAPLHNGIQTRILKKKKTEAFLLKINLLIIILDNLIFWHLEVDDQFKISFQFKKLILRYLN</sequence>
<keyword evidence="1" id="KW-1133">Transmembrane helix</keyword>
<dbReference type="EMBL" id="REGN01000826">
    <property type="protein sequence ID" value="RNA38764.1"/>
    <property type="molecule type" value="Genomic_DNA"/>
</dbReference>
<dbReference type="AlphaFoldDB" id="A0A3M7SSG2"/>
<gene>
    <name evidence="2" type="ORF">BpHYR1_014793</name>
</gene>
<keyword evidence="3" id="KW-1185">Reference proteome</keyword>
<keyword evidence="1" id="KW-0472">Membrane</keyword>
<evidence type="ECO:0000313" key="2">
    <source>
        <dbReference type="EMBL" id="RNA38764.1"/>
    </source>
</evidence>
<name>A0A3M7SSG2_BRAPC</name>
<comment type="caution">
    <text evidence="2">The sequence shown here is derived from an EMBL/GenBank/DDBJ whole genome shotgun (WGS) entry which is preliminary data.</text>
</comment>
<reference evidence="2 3" key="1">
    <citation type="journal article" date="2018" name="Sci. Rep.">
        <title>Genomic signatures of local adaptation to the degree of environmental predictability in rotifers.</title>
        <authorList>
            <person name="Franch-Gras L."/>
            <person name="Hahn C."/>
            <person name="Garcia-Roger E.M."/>
            <person name="Carmona M.J."/>
            <person name="Serra M."/>
            <person name="Gomez A."/>
        </authorList>
    </citation>
    <scope>NUCLEOTIDE SEQUENCE [LARGE SCALE GENOMIC DNA]</scope>
    <source>
        <strain evidence="2">HYR1</strain>
    </source>
</reference>
<proteinExistence type="predicted"/>
<accession>A0A3M7SSG2</accession>
<feature type="transmembrane region" description="Helical" evidence="1">
    <location>
        <begin position="33"/>
        <end position="52"/>
    </location>
</feature>
<evidence type="ECO:0000256" key="1">
    <source>
        <dbReference type="SAM" id="Phobius"/>
    </source>
</evidence>
<keyword evidence="1" id="KW-0812">Transmembrane</keyword>
<dbReference type="Proteomes" id="UP000276133">
    <property type="component" value="Unassembled WGS sequence"/>
</dbReference>
<protein>
    <submittedName>
        <fullName evidence="2">Uncharacterized protein</fullName>
    </submittedName>
</protein>